<accession>A0ABT5LIE0</accession>
<keyword evidence="2" id="KW-1185">Reference proteome</keyword>
<sequence>MNYKIFSAEKNAFWRQDQYGYTDEPNAGFWNLSEIDKMTLDDEQLLVPYEPSESESELRPSAFSMKVSQLLAHLQNDKERD</sequence>
<dbReference type="EMBL" id="JAQRFI010000044">
    <property type="protein sequence ID" value="MDC9590724.1"/>
    <property type="molecule type" value="Genomic_DNA"/>
</dbReference>
<evidence type="ECO:0000313" key="2">
    <source>
        <dbReference type="Proteomes" id="UP001217178"/>
    </source>
</evidence>
<dbReference type="RefSeq" id="WP_273556000.1">
    <property type="nucleotide sequence ID" value="NZ_JAQRFI010000044.1"/>
</dbReference>
<comment type="caution">
    <text evidence="1">The sequence shown here is derived from an EMBL/GenBank/DDBJ whole genome shotgun (WGS) entry which is preliminary data.</text>
</comment>
<protein>
    <submittedName>
        <fullName evidence="1">Uncharacterized protein</fullName>
    </submittedName>
</protein>
<evidence type="ECO:0000313" key="1">
    <source>
        <dbReference type="EMBL" id="MDC9590724.1"/>
    </source>
</evidence>
<organism evidence="1 2">
    <name type="scientific">Xenorhabdus yunnanensis</name>
    <dbReference type="NCBI Taxonomy" id="3025878"/>
    <lineage>
        <taxon>Bacteria</taxon>
        <taxon>Pseudomonadati</taxon>
        <taxon>Pseudomonadota</taxon>
        <taxon>Gammaproteobacteria</taxon>
        <taxon>Enterobacterales</taxon>
        <taxon>Morganellaceae</taxon>
        <taxon>Xenorhabdus</taxon>
    </lineage>
</organism>
<proteinExistence type="predicted"/>
<name>A0ABT5LIE0_9GAMM</name>
<gene>
    <name evidence="1" type="ORF">PSI23_15880</name>
</gene>
<reference evidence="1 2" key="1">
    <citation type="submission" date="2023-02" db="EMBL/GenBank/DDBJ databases">
        <title>Entomopathogenic bacteria.</title>
        <authorList>
            <person name="Machado R.A."/>
        </authorList>
    </citation>
    <scope>NUCLEOTIDE SEQUENCE [LARGE SCALE GENOMIC DNA]</scope>
    <source>
        <strain evidence="1 2">XENO-10</strain>
    </source>
</reference>
<dbReference type="Proteomes" id="UP001217178">
    <property type="component" value="Unassembled WGS sequence"/>
</dbReference>